<reference evidence="7" key="1">
    <citation type="submission" date="2020-10" db="EMBL/GenBank/DDBJ databases">
        <authorList>
            <person name="Han B."/>
            <person name="Lu T."/>
            <person name="Zhao Q."/>
            <person name="Huang X."/>
            <person name="Zhao Y."/>
        </authorList>
    </citation>
    <scope>NUCLEOTIDE SEQUENCE</scope>
</reference>
<dbReference type="InterPro" id="IPR046347">
    <property type="entry name" value="bZIP_sf"/>
</dbReference>
<dbReference type="Gene3D" id="1.20.5.170">
    <property type="match status" value="1"/>
</dbReference>
<keyword evidence="4" id="KW-0539">Nucleus</keyword>
<evidence type="ECO:0000256" key="3">
    <source>
        <dbReference type="ARBA" id="ARBA00023163"/>
    </source>
</evidence>
<organism evidence="7 8">
    <name type="scientific">Miscanthus lutarioriparius</name>
    <dbReference type="NCBI Taxonomy" id="422564"/>
    <lineage>
        <taxon>Eukaryota</taxon>
        <taxon>Viridiplantae</taxon>
        <taxon>Streptophyta</taxon>
        <taxon>Embryophyta</taxon>
        <taxon>Tracheophyta</taxon>
        <taxon>Spermatophyta</taxon>
        <taxon>Magnoliopsida</taxon>
        <taxon>Liliopsida</taxon>
        <taxon>Poales</taxon>
        <taxon>Poaceae</taxon>
        <taxon>PACMAD clade</taxon>
        <taxon>Panicoideae</taxon>
        <taxon>Andropogonodae</taxon>
        <taxon>Andropogoneae</taxon>
        <taxon>Saccharinae</taxon>
        <taxon>Miscanthus</taxon>
    </lineage>
</organism>
<name>A0A811QFV9_9POAL</name>
<dbReference type="PROSITE" id="PS50217">
    <property type="entry name" value="BZIP"/>
    <property type="match status" value="1"/>
</dbReference>
<dbReference type="GO" id="GO:0005634">
    <property type="term" value="C:nucleus"/>
    <property type="evidence" value="ECO:0007669"/>
    <property type="project" value="TreeGrafter"/>
</dbReference>
<dbReference type="GO" id="GO:0000976">
    <property type="term" value="F:transcription cis-regulatory region binding"/>
    <property type="evidence" value="ECO:0007669"/>
    <property type="project" value="TreeGrafter"/>
</dbReference>
<evidence type="ECO:0000256" key="5">
    <source>
        <dbReference type="SAM" id="Coils"/>
    </source>
</evidence>
<evidence type="ECO:0000313" key="7">
    <source>
        <dbReference type="EMBL" id="CAD6255652.1"/>
    </source>
</evidence>
<keyword evidence="1" id="KW-0805">Transcription regulation</keyword>
<dbReference type="Pfam" id="PF00170">
    <property type="entry name" value="bZIP_1"/>
    <property type="match status" value="1"/>
</dbReference>
<protein>
    <recommendedName>
        <fullName evidence="6">BZIP domain-containing protein</fullName>
    </recommendedName>
</protein>
<dbReference type="GO" id="GO:0003700">
    <property type="term" value="F:DNA-binding transcription factor activity"/>
    <property type="evidence" value="ECO:0007669"/>
    <property type="project" value="InterPro"/>
</dbReference>
<proteinExistence type="predicted"/>
<dbReference type="AlphaFoldDB" id="A0A811QFV9"/>
<keyword evidence="3" id="KW-0804">Transcription</keyword>
<sequence length="191" mass="20322">MQVLFPAMVEQHVRFGSGPTDGPLLPTPHPVTAAKAAAVVASSPEVDGAAAECVEERCFRRRIANRESARRSRARKLCHLDELRDSVALLERENRDLAAHAEAARARLVPALLANAALRAEAAALSRRLAAASQTLVLGRLYNARADAAVSIDDDVGDCCLVGATDMEEMIASLIAKPPTCTACGILRSCR</sequence>
<feature type="coiled-coil region" evidence="5">
    <location>
        <begin position="80"/>
        <end position="135"/>
    </location>
</feature>
<evidence type="ECO:0000256" key="4">
    <source>
        <dbReference type="ARBA" id="ARBA00023242"/>
    </source>
</evidence>
<dbReference type="Proteomes" id="UP000604825">
    <property type="component" value="Unassembled WGS sequence"/>
</dbReference>
<keyword evidence="8" id="KW-1185">Reference proteome</keyword>
<dbReference type="EMBL" id="CAJGYO010000010">
    <property type="protein sequence ID" value="CAD6255652.1"/>
    <property type="molecule type" value="Genomic_DNA"/>
</dbReference>
<dbReference type="InterPro" id="IPR004827">
    <property type="entry name" value="bZIP"/>
</dbReference>
<feature type="domain" description="BZIP" evidence="6">
    <location>
        <begin position="55"/>
        <end position="108"/>
    </location>
</feature>
<dbReference type="PANTHER" id="PTHR45764">
    <property type="entry name" value="BZIP TRANSCRIPTION FACTOR 44"/>
    <property type="match status" value="1"/>
</dbReference>
<dbReference type="SUPFAM" id="SSF57959">
    <property type="entry name" value="Leucine zipper domain"/>
    <property type="match status" value="1"/>
</dbReference>
<gene>
    <name evidence="7" type="ORF">NCGR_LOCUS39193</name>
</gene>
<accession>A0A811QFV9</accession>
<evidence type="ECO:0000259" key="6">
    <source>
        <dbReference type="PROSITE" id="PS50217"/>
    </source>
</evidence>
<dbReference type="GO" id="GO:0045893">
    <property type="term" value="P:positive regulation of DNA-templated transcription"/>
    <property type="evidence" value="ECO:0007669"/>
    <property type="project" value="TreeGrafter"/>
</dbReference>
<evidence type="ECO:0000313" key="8">
    <source>
        <dbReference type="Proteomes" id="UP000604825"/>
    </source>
</evidence>
<comment type="caution">
    <text evidence="7">The sequence shown here is derived from an EMBL/GenBank/DDBJ whole genome shotgun (WGS) entry which is preliminary data.</text>
</comment>
<evidence type="ECO:0000256" key="1">
    <source>
        <dbReference type="ARBA" id="ARBA00023015"/>
    </source>
</evidence>
<dbReference type="PANTHER" id="PTHR45764:SF7">
    <property type="entry name" value="OS09G0474000 PROTEIN"/>
    <property type="match status" value="1"/>
</dbReference>
<keyword evidence="2" id="KW-0238">DNA-binding</keyword>
<keyword evidence="5" id="KW-0175">Coiled coil</keyword>
<dbReference type="PROSITE" id="PS00036">
    <property type="entry name" value="BZIP_BASIC"/>
    <property type="match status" value="1"/>
</dbReference>
<evidence type="ECO:0000256" key="2">
    <source>
        <dbReference type="ARBA" id="ARBA00023125"/>
    </source>
</evidence>
<dbReference type="SMART" id="SM00338">
    <property type="entry name" value="BRLZ"/>
    <property type="match status" value="1"/>
</dbReference>